<evidence type="ECO:0000256" key="14">
    <source>
        <dbReference type="SAM" id="SignalP"/>
    </source>
</evidence>
<evidence type="ECO:0000256" key="2">
    <source>
        <dbReference type="ARBA" id="ARBA00004191"/>
    </source>
</evidence>
<dbReference type="GO" id="GO:0008843">
    <property type="term" value="F:endochitinase activity"/>
    <property type="evidence" value="ECO:0007669"/>
    <property type="project" value="UniProtKB-EC"/>
</dbReference>
<keyword evidence="17" id="KW-1185">Reference proteome</keyword>
<feature type="domain" description="GH18" evidence="15">
    <location>
        <begin position="33"/>
        <end position="339"/>
    </location>
</feature>
<dbReference type="OMA" id="THPCALG"/>
<keyword evidence="8" id="KW-0119">Carbohydrate metabolism</keyword>
<accession>A0A0U1LI62</accession>
<evidence type="ECO:0000256" key="6">
    <source>
        <dbReference type="ARBA" id="ARBA00022801"/>
    </source>
</evidence>
<dbReference type="OrthoDB" id="6020543at2759"/>
<proteinExistence type="inferred from homology"/>
<evidence type="ECO:0000313" key="17">
    <source>
        <dbReference type="Proteomes" id="UP000054383"/>
    </source>
</evidence>
<protein>
    <recommendedName>
        <fullName evidence="3">chitinase</fullName>
        <ecNumber evidence="3">3.2.1.14</ecNumber>
    </recommendedName>
</protein>
<evidence type="ECO:0000256" key="11">
    <source>
        <dbReference type="ARBA" id="ARBA00024658"/>
    </source>
</evidence>
<dbReference type="GO" id="GO:0006032">
    <property type="term" value="P:chitin catabolic process"/>
    <property type="evidence" value="ECO:0007669"/>
    <property type="project" value="UniProtKB-KW"/>
</dbReference>
<dbReference type="GO" id="GO:0000272">
    <property type="term" value="P:polysaccharide catabolic process"/>
    <property type="evidence" value="ECO:0007669"/>
    <property type="project" value="UniProtKB-KW"/>
</dbReference>
<evidence type="ECO:0000256" key="1">
    <source>
        <dbReference type="ARBA" id="ARBA00000822"/>
    </source>
</evidence>
<dbReference type="PANTHER" id="PTHR45708:SF49">
    <property type="entry name" value="ENDOCHITINASE"/>
    <property type="match status" value="1"/>
</dbReference>
<dbReference type="STRING" id="28573.A0A0U1LI62"/>
<evidence type="ECO:0000259" key="15">
    <source>
        <dbReference type="PROSITE" id="PS51910"/>
    </source>
</evidence>
<dbReference type="SUPFAM" id="SSF51445">
    <property type="entry name" value="(Trans)glycosidases"/>
    <property type="match status" value="1"/>
</dbReference>
<dbReference type="Proteomes" id="UP000054383">
    <property type="component" value="Unassembled WGS sequence"/>
</dbReference>
<evidence type="ECO:0000256" key="12">
    <source>
        <dbReference type="ARBA" id="ARBA00025727"/>
    </source>
</evidence>
<evidence type="ECO:0000256" key="7">
    <source>
        <dbReference type="ARBA" id="ARBA00023024"/>
    </source>
</evidence>
<evidence type="ECO:0000256" key="10">
    <source>
        <dbReference type="ARBA" id="ARBA00023326"/>
    </source>
</evidence>
<organism evidence="16 17">
    <name type="scientific">Talaromyces islandicus</name>
    <name type="common">Penicillium islandicum</name>
    <dbReference type="NCBI Taxonomy" id="28573"/>
    <lineage>
        <taxon>Eukaryota</taxon>
        <taxon>Fungi</taxon>
        <taxon>Dikarya</taxon>
        <taxon>Ascomycota</taxon>
        <taxon>Pezizomycotina</taxon>
        <taxon>Eurotiomycetes</taxon>
        <taxon>Eurotiomycetidae</taxon>
        <taxon>Eurotiales</taxon>
        <taxon>Trichocomaceae</taxon>
        <taxon>Talaromyces</taxon>
        <taxon>Talaromyces sect. Islandici</taxon>
    </lineage>
</organism>
<comment type="catalytic activity">
    <reaction evidence="1">
        <text>Random endo-hydrolysis of N-acetyl-beta-D-glucosaminide (1-&gt;4)-beta-linkages in chitin and chitodextrins.</text>
        <dbReference type="EC" id="3.2.1.14"/>
    </reaction>
</comment>
<sequence length="342" mass="35758">MRAFTALAGLSLLASSALAKPVTLASRNSSSTGQSVVYWGQNGGGTIENNDLAAYCKANSGIDVLVIGFLYQYGNGNNVPGGLFGQSCTITSGKGQNCDSLASAIPTCQKAGIKIVLSLGGANGGYSLQSTSEAQQIGQYLWDAYGGGSGNSSARPLGDAVVDGFDFDIENPNGAKYYPDLISTLRSNFAKDTSKTYWITGAPQCPIPEPNMGTIIKNAQFDKIWVQFYNNNNYTHPCALGINGDAAFNWDDWKSFTADGASKDAQLYVGVPASELGANGTPTGSVYYATPSQLATIVSSIKDDSRFGGVMMWSAGFSDANVINGCTFAQQVSSILKTGSPC</sequence>
<evidence type="ECO:0000256" key="5">
    <source>
        <dbReference type="ARBA" id="ARBA00022669"/>
    </source>
</evidence>
<keyword evidence="9 13" id="KW-0326">Glycosidase</keyword>
<keyword evidence="7" id="KW-0146">Chitin degradation</keyword>
<comment type="function">
    <text evidence="11">GPI-anchored chitinase involved in the degradation of chitin, a component of the cell walls of fungi and exoskeletal elements of some animals (including worms and arthropods). Required to reshape the cell wall at the sites where cell wall remodeling and/or cell wall maturation actively take place such as sites of conidia formation.</text>
</comment>
<dbReference type="EMBL" id="CVMT01000001">
    <property type="protein sequence ID" value="CRG82685.1"/>
    <property type="molecule type" value="Genomic_DNA"/>
</dbReference>
<dbReference type="AlphaFoldDB" id="A0A0U1LI62"/>
<keyword evidence="4" id="KW-0964">Secreted</keyword>
<dbReference type="InterPro" id="IPR001223">
    <property type="entry name" value="Glyco_hydro18_cat"/>
</dbReference>
<dbReference type="PROSITE" id="PS51910">
    <property type="entry name" value="GH18_2"/>
    <property type="match status" value="1"/>
</dbReference>
<evidence type="ECO:0000256" key="13">
    <source>
        <dbReference type="RuleBase" id="RU000489"/>
    </source>
</evidence>
<dbReference type="EC" id="3.2.1.14" evidence="3"/>
<dbReference type="Gene3D" id="3.20.20.80">
    <property type="entry name" value="Glycosidases"/>
    <property type="match status" value="1"/>
</dbReference>
<evidence type="ECO:0000256" key="4">
    <source>
        <dbReference type="ARBA" id="ARBA00022512"/>
    </source>
</evidence>
<comment type="subcellular location">
    <subcellularLocation>
        <location evidence="2">Secreted</location>
        <location evidence="2">Cell wall</location>
    </subcellularLocation>
</comment>
<dbReference type="InterPro" id="IPR001579">
    <property type="entry name" value="Glyco_hydro_18_chit_AS"/>
</dbReference>
<comment type="similarity">
    <text evidence="12">Belongs to the glycosyl hydrolase 18 family. Chitinase class III subfamily.</text>
</comment>
<evidence type="ECO:0000256" key="9">
    <source>
        <dbReference type="ARBA" id="ARBA00023295"/>
    </source>
</evidence>
<dbReference type="CDD" id="cd02877">
    <property type="entry name" value="GH18_hevamine_XipI_class_III"/>
    <property type="match status" value="1"/>
</dbReference>
<dbReference type="PROSITE" id="PS01095">
    <property type="entry name" value="GH18_1"/>
    <property type="match status" value="1"/>
</dbReference>
<keyword evidence="6 13" id="KW-0378">Hydrolase</keyword>
<keyword evidence="10" id="KW-0624">Polysaccharide degradation</keyword>
<dbReference type="InterPro" id="IPR050542">
    <property type="entry name" value="Glycosyl_Hydrlase18_Chitinase"/>
</dbReference>
<dbReference type="GO" id="GO:0008061">
    <property type="term" value="F:chitin binding"/>
    <property type="evidence" value="ECO:0007669"/>
    <property type="project" value="UniProtKB-KW"/>
</dbReference>
<dbReference type="GO" id="GO:0005576">
    <property type="term" value="C:extracellular region"/>
    <property type="evidence" value="ECO:0007669"/>
    <property type="project" value="TreeGrafter"/>
</dbReference>
<reference evidence="16 17" key="1">
    <citation type="submission" date="2015-04" db="EMBL/GenBank/DDBJ databases">
        <authorList>
            <person name="Syromyatnikov M.Y."/>
            <person name="Popov V.N."/>
        </authorList>
    </citation>
    <scope>NUCLEOTIDE SEQUENCE [LARGE SCALE GENOMIC DNA]</scope>
    <source>
        <strain evidence="16">WF-38-12</strain>
    </source>
</reference>
<gene>
    <name evidence="16" type="ORF">PISL3812_00029</name>
</gene>
<evidence type="ECO:0000256" key="3">
    <source>
        <dbReference type="ARBA" id="ARBA00012729"/>
    </source>
</evidence>
<dbReference type="InterPro" id="IPR045321">
    <property type="entry name" value="Cts1-like"/>
</dbReference>
<keyword evidence="4" id="KW-0134">Cell wall</keyword>
<name>A0A0U1LI62_TALIS</name>
<dbReference type="Pfam" id="PF00704">
    <property type="entry name" value="Glyco_hydro_18"/>
    <property type="match status" value="1"/>
</dbReference>
<evidence type="ECO:0000256" key="8">
    <source>
        <dbReference type="ARBA" id="ARBA00023277"/>
    </source>
</evidence>
<keyword evidence="14" id="KW-0732">Signal</keyword>
<keyword evidence="5" id="KW-0147">Chitin-binding</keyword>
<feature type="signal peptide" evidence="14">
    <location>
        <begin position="1"/>
        <end position="19"/>
    </location>
</feature>
<feature type="chain" id="PRO_5006710968" description="chitinase" evidence="14">
    <location>
        <begin position="20"/>
        <end position="342"/>
    </location>
</feature>
<dbReference type="PANTHER" id="PTHR45708">
    <property type="entry name" value="ENDOCHITINASE"/>
    <property type="match status" value="1"/>
</dbReference>
<evidence type="ECO:0000313" key="16">
    <source>
        <dbReference type="EMBL" id="CRG82685.1"/>
    </source>
</evidence>
<dbReference type="InterPro" id="IPR017853">
    <property type="entry name" value="GH"/>
</dbReference>